<evidence type="ECO:0000313" key="5">
    <source>
        <dbReference type="EMBL" id="MDQ0514607.1"/>
    </source>
</evidence>
<feature type="region of interest" description="Disordered" evidence="4">
    <location>
        <begin position="195"/>
        <end position="223"/>
    </location>
</feature>
<evidence type="ECO:0000256" key="3">
    <source>
        <dbReference type="SAM" id="Coils"/>
    </source>
</evidence>
<proteinExistence type="inferred from homology"/>
<comment type="similarity">
    <text evidence="1">Belongs to the short-chain dehydrogenases/reductases (SDR) family.</text>
</comment>
<dbReference type="Pfam" id="PF13561">
    <property type="entry name" value="adh_short_C2"/>
    <property type="match status" value="1"/>
</dbReference>
<comment type="caution">
    <text evidence="5">The sequence shown here is derived from an EMBL/GenBank/DDBJ whole genome shotgun (WGS) entry which is preliminary data.</text>
</comment>
<gene>
    <name evidence="5" type="ORF">QO015_000220</name>
</gene>
<evidence type="ECO:0000256" key="1">
    <source>
        <dbReference type="ARBA" id="ARBA00006484"/>
    </source>
</evidence>
<name>A0ABU0M0Y1_9HYPH</name>
<accession>A0ABU0M0Y1</accession>
<feature type="coiled-coil region" evidence="3">
    <location>
        <begin position="25"/>
        <end position="52"/>
    </location>
</feature>
<sequence length="259" mass="26808">MELSGKVAFITGGGSGIGRAAALRLAEAGADIAVLTRSREEAEETAEAARASGVRAIALTGDISVADEIGAAIGRVVGELGRLDIVFANAGVNGVWAPLHELAPEEWDKTIAINLRGTFLTMHYAVPHMLAEGGSIIITSSINGTRTFTSAGASAYATSKAGQLALGQMAALELAKHRIRVNVICPGAIGTEIDDNTDQRNTDAARVPADYPEGQVPLTRGKPGTSEDVADLVRFLASDASRHITGTPVWIDGGQSLLV</sequence>
<dbReference type="InterPro" id="IPR036291">
    <property type="entry name" value="NAD(P)-bd_dom_sf"/>
</dbReference>
<dbReference type="Gene3D" id="3.40.50.720">
    <property type="entry name" value="NAD(P)-binding Rossmann-like Domain"/>
    <property type="match status" value="1"/>
</dbReference>
<dbReference type="NCBIfam" id="NF004203">
    <property type="entry name" value="PRK05653.2-4"/>
    <property type="match status" value="1"/>
</dbReference>
<dbReference type="PANTHER" id="PTHR24321">
    <property type="entry name" value="DEHYDROGENASES, SHORT CHAIN"/>
    <property type="match status" value="1"/>
</dbReference>
<evidence type="ECO:0000256" key="4">
    <source>
        <dbReference type="SAM" id="MobiDB-lite"/>
    </source>
</evidence>
<dbReference type="PRINTS" id="PR00080">
    <property type="entry name" value="SDRFAMILY"/>
</dbReference>
<dbReference type="CDD" id="cd05233">
    <property type="entry name" value="SDR_c"/>
    <property type="match status" value="1"/>
</dbReference>
<dbReference type="SUPFAM" id="SSF51735">
    <property type="entry name" value="NAD(P)-binding Rossmann-fold domains"/>
    <property type="match status" value="1"/>
</dbReference>
<dbReference type="Proteomes" id="UP001223743">
    <property type="component" value="Unassembled WGS sequence"/>
</dbReference>
<reference evidence="5 6" key="1">
    <citation type="submission" date="2023-07" db="EMBL/GenBank/DDBJ databases">
        <title>Genomic Encyclopedia of Type Strains, Phase IV (KMG-IV): sequencing the most valuable type-strain genomes for metagenomic binning, comparative biology and taxonomic classification.</title>
        <authorList>
            <person name="Goeker M."/>
        </authorList>
    </citation>
    <scope>NUCLEOTIDE SEQUENCE [LARGE SCALE GENOMIC DNA]</scope>
    <source>
        <strain evidence="5 6">B1-1</strain>
    </source>
</reference>
<keyword evidence="6" id="KW-1185">Reference proteome</keyword>
<dbReference type="PRINTS" id="PR00081">
    <property type="entry name" value="GDHRDH"/>
</dbReference>
<evidence type="ECO:0000256" key="2">
    <source>
        <dbReference type="ARBA" id="ARBA00023002"/>
    </source>
</evidence>
<keyword evidence="3" id="KW-0175">Coiled coil</keyword>
<dbReference type="InterPro" id="IPR002347">
    <property type="entry name" value="SDR_fam"/>
</dbReference>
<dbReference type="RefSeq" id="WP_266282037.1">
    <property type="nucleotide sequence ID" value="NZ_JAPKNF010000001.1"/>
</dbReference>
<dbReference type="EMBL" id="JAUSWJ010000001">
    <property type="protein sequence ID" value="MDQ0514607.1"/>
    <property type="molecule type" value="Genomic_DNA"/>
</dbReference>
<evidence type="ECO:0000313" key="6">
    <source>
        <dbReference type="Proteomes" id="UP001223743"/>
    </source>
</evidence>
<dbReference type="PANTHER" id="PTHR24321:SF8">
    <property type="entry name" value="ESTRADIOL 17-BETA-DEHYDROGENASE 8-RELATED"/>
    <property type="match status" value="1"/>
</dbReference>
<keyword evidence="2" id="KW-0560">Oxidoreductase</keyword>
<organism evidence="5 6">
    <name type="scientific">Kaistia geumhonensis</name>
    <dbReference type="NCBI Taxonomy" id="410839"/>
    <lineage>
        <taxon>Bacteria</taxon>
        <taxon>Pseudomonadati</taxon>
        <taxon>Pseudomonadota</taxon>
        <taxon>Alphaproteobacteria</taxon>
        <taxon>Hyphomicrobiales</taxon>
        <taxon>Kaistiaceae</taxon>
        <taxon>Kaistia</taxon>
    </lineage>
</organism>
<protein>
    <submittedName>
        <fullName evidence="5">NAD(P)-dependent dehydrogenase (Short-subunit alcohol dehydrogenase family)</fullName>
    </submittedName>
</protein>